<dbReference type="PROSITE" id="PS50110">
    <property type="entry name" value="RESPONSE_REGULATORY"/>
    <property type="match status" value="1"/>
</dbReference>
<dbReference type="PANTHER" id="PTHR44591">
    <property type="entry name" value="STRESS RESPONSE REGULATOR PROTEIN 1"/>
    <property type="match status" value="1"/>
</dbReference>
<dbReference type="Pfam" id="PF00072">
    <property type="entry name" value="Response_reg"/>
    <property type="match status" value="1"/>
</dbReference>
<evidence type="ECO:0000313" key="4">
    <source>
        <dbReference type="EMBL" id="MCO6044528.1"/>
    </source>
</evidence>
<feature type="modified residue" description="4-aspartylphosphate" evidence="2">
    <location>
        <position position="53"/>
    </location>
</feature>
<dbReference type="PANTHER" id="PTHR44591:SF3">
    <property type="entry name" value="RESPONSE REGULATORY DOMAIN-CONTAINING PROTEIN"/>
    <property type="match status" value="1"/>
</dbReference>
<dbReference type="RefSeq" id="WP_252852634.1">
    <property type="nucleotide sequence ID" value="NZ_JAMXLR010000036.1"/>
</dbReference>
<name>A0A9X2FAC7_9BACT</name>
<comment type="caution">
    <text evidence="4">The sequence shown here is derived from an EMBL/GenBank/DDBJ whole genome shotgun (WGS) entry which is preliminary data.</text>
</comment>
<evidence type="ECO:0000256" key="1">
    <source>
        <dbReference type="ARBA" id="ARBA00022553"/>
    </source>
</evidence>
<dbReference type="Pfam" id="PF13487">
    <property type="entry name" value="HD_5"/>
    <property type="match status" value="1"/>
</dbReference>
<dbReference type="InterPro" id="IPR011006">
    <property type="entry name" value="CheY-like_superfamily"/>
</dbReference>
<evidence type="ECO:0000259" key="3">
    <source>
        <dbReference type="PROSITE" id="PS50110"/>
    </source>
</evidence>
<dbReference type="AlphaFoldDB" id="A0A9X2FAC7"/>
<protein>
    <submittedName>
        <fullName evidence="4">Response regulator</fullName>
    </submittedName>
</protein>
<organism evidence="4 5">
    <name type="scientific">Aeoliella straminimaris</name>
    <dbReference type="NCBI Taxonomy" id="2954799"/>
    <lineage>
        <taxon>Bacteria</taxon>
        <taxon>Pseudomonadati</taxon>
        <taxon>Planctomycetota</taxon>
        <taxon>Planctomycetia</taxon>
        <taxon>Pirellulales</taxon>
        <taxon>Lacipirellulaceae</taxon>
        <taxon>Aeoliella</taxon>
    </lineage>
</organism>
<dbReference type="SMART" id="SM00448">
    <property type="entry name" value="REC"/>
    <property type="match status" value="1"/>
</dbReference>
<proteinExistence type="predicted"/>
<dbReference type="SUPFAM" id="SSF52172">
    <property type="entry name" value="CheY-like"/>
    <property type="match status" value="1"/>
</dbReference>
<gene>
    <name evidence="4" type="ORF">NG895_11485</name>
</gene>
<dbReference type="InterPro" id="IPR001789">
    <property type="entry name" value="Sig_transdc_resp-reg_receiver"/>
</dbReference>
<keyword evidence="5" id="KW-1185">Reference proteome</keyword>
<dbReference type="EMBL" id="JAMXLR010000036">
    <property type="protein sequence ID" value="MCO6044528.1"/>
    <property type="molecule type" value="Genomic_DNA"/>
</dbReference>
<dbReference type="InterPro" id="IPR050595">
    <property type="entry name" value="Bact_response_regulator"/>
</dbReference>
<sequence>MSERILIVDDEQPLLNGLRRRLGDYYDLTTTNSGDAALAEIEASGGFAVVMTDMRMPGMNGIQLIQQARMLAPDSIYMMLTGNQDQATAIKAVNDGQVFRFLNKPCDHDLIRRALDAGLAQYRLVTAEKVLLHKTFAGAVGVLTDVLEIVQPDVFSRTSEIEMMVDTLRQAIGAPDRWEYKLAARLGLIGFALLPEEQRRKLETAAPEDPELQAILMESAATGARLLEKIPRLGTIAKIIREQVHVDGNCTISLAPQEDEIIAVGATLLRIAMQWNFLSRVGVSTKDAVAEMRQLLPKLHTVFDQELERTPICSDHLTPVSLTLEELEEGMVLYADVMTRDDSRLLRRGQRLSAVALEKLLNHYGNLLASDVVTVCASSCPNDVTHLAVDNATVTV</sequence>
<evidence type="ECO:0000313" key="5">
    <source>
        <dbReference type="Proteomes" id="UP001155241"/>
    </source>
</evidence>
<evidence type="ECO:0000256" key="2">
    <source>
        <dbReference type="PROSITE-ProRule" id="PRU00169"/>
    </source>
</evidence>
<dbReference type="Gene3D" id="3.40.50.2300">
    <property type="match status" value="1"/>
</dbReference>
<reference evidence="4" key="1">
    <citation type="submission" date="2022-06" db="EMBL/GenBank/DDBJ databases">
        <title>Aeoliella straminimaris, a novel planctomycete from sediments.</title>
        <authorList>
            <person name="Vitorino I.R."/>
            <person name="Lage O.M."/>
        </authorList>
    </citation>
    <scope>NUCLEOTIDE SEQUENCE</scope>
    <source>
        <strain evidence="4">ICT_H6.2</strain>
    </source>
</reference>
<accession>A0A9X2FAC7</accession>
<feature type="domain" description="Response regulatory" evidence="3">
    <location>
        <begin position="4"/>
        <end position="119"/>
    </location>
</feature>
<dbReference type="GO" id="GO:0000160">
    <property type="term" value="P:phosphorelay signal transduction system"/>
    <property type="evidence" value="ECO:0007669"/>
    <property type="project" value="InterPro"/>
</dbReference>
<dbReference type="CDD" id="cd17569">
    <property type="entry name" value="REC_HupR-like"/>
    <property type="match status" value="1"/>
</dbReference>
<dbReference type="Proteomes" id="UP001155241">
    <property type="component" value="Unassembled WGS sequence"/>
</dbReference>
<keyword evidence="1 2" id="KW-0597">Phosphoprotein</keyword>